<dbReference type="PROSITE" id="PS50297">
    <property type="entry name" value="ANK_REP_REGION"/>
    <property type="match status" value="2"/>
</dbReference>
<reference evidence="12" key="2">
    <citation type="submission" date="2017-06" db="EMBL/GenBank/DDBJ databases">
        <title>WGS assembly of Brachypodium distachyon.</title>
        <authorList>
            <consortium name="The International Brachypodium Initiative"/>
            <person name="Lucas S."/>
            <person name="Harmon-Smith M."/>
            <person name="Lail K."/>
            <person name="Tice H."/>
            <person name="Grimwood J."/>
            <person name="Bruce D."/>
            <person name="Barry K."/>
            <person name="Shu S."/>
            <person name="Lindquist E."/>
            <person name="Wang M."/>
            <person name="Pitluck S."/>
            <person name="Vogel J.P."/>
            <person name="Garvin D.F."/>
            <person name="Mockler T.C."/>
            <person name="Schmutz J."/>
            <person name="Rokhsar D."/>
            <person name="Bevan M.W."/>
        </authorList>
    </citation>
    <scope>NUCLEOTIDE SEQUENCE</scope>
    <source>
        <strain evidence="12">Bd21</strain>
    </source>
</reference>
<comment type="subcellular location">
    <subcellularLocation>
        <location evidence="1">Membrane</location>
        <topology evidence="1">Multi-pass membrane protein</topology>
    </subcellularLocation>
</comment>
<feature type="transmembrane region" description="Helical" evidence="10">
    <location>
        <begin position="516"/>
        <end position="538"/>
    </location>
</feature>
<feature type="region of interest" description="Disordered" evidence="9">
    <location>
        <begin position="1"/>
        <end position="22"/>
    </location>
</feature>
<gene>
    <name evidence="13" type="primary">LOC112269236</name>
    <name evidence="12" type="ORF">BRADI_5g02312v3</name>
</gene>
<evidence type="ECO:0000259" key="11">
    <source>
        <dbReference type="Pfam" id="PF13962"/>
    </source>
</evidence>
<organism evidence="12">
    <name type="scientific">Brachypodium distachyon</name>
    <name type="common">Purple false brome</name>
    <name type="synonym">Trachynia distachya</name>
    <dbReference type="NCBI Taxonomy" id="15368"/>
    <lineage>
        <taxon>Eukaryota</taxon>
        <taxon>Viridiplantae</taxon>
        <taxon>Streptophyta</taxon>
        <taxon>Embryophyta</taxon>
        <taxon>Tracheophyta</taxon>
        <taxon>Spermatophyta</taxon>
        <taxon>Magnoliopsida</taxon>
        <taxon>Liliopsida</taxon>
        <taxon>Poales</taxon>
        <taxon>Poaceae</taxon>
        <taxon>BOP clade</taxon>
        <taxon>Pooideae</taxon>
        <taxon>Stipodae</taxon>
        <taxon>Brachypodieae</taxon>
        <taxon>Brachypodium</taxon>
    </lineage>
</organism>
<protein>
    <recommendedName>
        <fullName evidence="11">PGG domain-containing protein</fullName>
    </recommendedName>
</protein>
<keyword evidence="6 10" id="KW-0472">Membrane</keyword>
<name>A0A0Q3I6J6_BRADI</name>
<dbReference type="Proteomes" id="UP000008810">
    <property type="component" value="Chromosome 5"/>
</dbReference>
<dbReference type="Gene3D" id="1.25.40.20">
    <property type="entry name" value="Ankyrin repeat-containing domain"/>
    <property type="match status" value="3"/>
</dbReference>
<evidence type="ECO:0000256" key="4">
    <source>
        <dbReference type="ARBA" id="ARBA00022989"/>
    </source>
</evidence>
<dbReference type="EnsemblPlants" id="KQJ81688">
    <property type="protein sequence ID" value="KQJ81688"/>
    <property type="gene ID" value="BRADI_5g02312v3"/>
</dbReference>
<feature type="repeat" description="ANK" evidence="7">
    <location>
        <begin position="199"/>
        <end position="231"/>
    </location>
</feature>
<evidence type="ECO:0000256" key="9">
    <source>
        <dbReference type="SAM" id="MobiDB-lite"/>
    </source>
</evidence>
<dbReference type="GO" id="GO:0016020">
    <property type="term" value="C:membrane"/>
    <property type="evidence" value="ECO:0000318"/>
    <property type="project" value="GO_Central"/>
</dbReference>
<evidence type="ECO:0000256" key="3">
    <source>
        <dbReference type="ARBA" id="ARBA00022737"/>
    </source>
</evidence>
<feature type="compositionally biased region" description="Polar residues" evidence="9">
    <location>
        <begin position="1"/>
        <end position="13"/>
    </location>
</feature>
<evidence type="ECO:0000313" key="12">
    <source>
        <dbReference type="EMBL" id="KQJ81688.1"/>
    </source>
</evidence>
<keyword evidence="4 10" id="KW-1133">Transmembrane helix</keyword>
<dbReference type="SUPFAM" id="SSF48403">
    <property type="entry name" value="Ankyrin repeat"/>
    <property type="match status" value="1"/>
</dbReference>
<evidence type="ECO:0000256" key="8">
    <source>
        <dbReference type="SAM" id="Coils"/>
    </source>
</evidence>
<dbReference type="PROSITE" id="PS50088">
    <property type="entry name" value="ANK_REPEAT"/>
    <property type="match status" value="2"/>
</dbReference>
<dbReference type="InterPro" id="IPR036770">
    <property type="entry name" value="Ankyrin_rpt-contain_sf"/>
</dbReference>
<sequence>MDNNQRQPESYTITVREGDTPGPSEVIISIFEGQISFHHAGRGNIIPPNDMVRETDDPPQRQEMQVALLKAAVEGDRKELERILQEELDQQVEAEKRAPEPRQEEEIRTPPRTSMLLQGVTSDLDGVLHIAARLGHVELVKKIAMWPGLVIDVEAKNRRGETPLHCAAATGNVAMIGLVMSIACREQRAKQLLREKKCDGETCLHEAVRSGNKLAVETLVEEDVNVFERGDPCVLVGMEDNEGVSPLYLATTLRQLDIVQFLTQKQRRLSYPDASYKGPGEKTALHAAVLLGKDLSKCLVQWKKGRLVSMADESWNTPLHLLASTEDTSIAKLLLKADECAGYHADKEGSLPIHVAAANGSLTIVELLAKKRPGCALACNNLGQTILHIAVQKRRYDVVNYVCSKHKLAGILNVRDSSGNTALHLAVEQGNQFIFCRLMRCPEVCLSFTNKEARTPLDIAQLKLPLGLSLSPAPRQWIMYHLVLAGGDYGTCRRDQFATVLAKPDREKESKSTGKSAGLVAVCAVLILTIAFAAPFTVTRMYSRSEDSAEYESLAWAIAYRIFMASDAFAFAFSAVATSCCTYAGFSFMDRRTRLFYLTTGGVSLRLAAVSIIVVFSSGVYVAVAPVDYLIPIAVCPFAALVIIPQLTPVFVMLLHAWSLLMRIGFLAWCRTMFCWLPRPSRYRVPGRYRGLRGSSLAVLFCVFLVCYLIFVCAFLSARNIIKGF</sequence>
<evidence type="ECO:0000256" key="5">
    <source>
        <dbReference type="ARBA" id="ARBA00023043"/>
    </source>
</evidence>
<dbReference type="InterPro" id="IPR002110">
    <property type="entry name" value="Ankyrin_rpt"/>
</dbReference>
<feature type="transmembrane region" description="Helical" evidence="10">
    <location>
        <begin position="558"/>
        <end position="583"/>
    </location>
</feature>
<accession>A0A0Q3I6J6</accession>
<feature type="coiled-coil region" evidence="8">
    <location>
        <begin position="70"/>
        <end position="97"/>
    </location>
</feature>
<dbReference type="STRING" id="15368.A0A0Q3I6J6"/>
<reference evidence="12 13" key="1">
    <citation type="journal article" date="2010" name="Nature">
        <title>Genome sequencing and analysis of the model grass Brachypodium distachyon.</title>
        <authorList>
            <consortium name="International Brachypodium Initiative"/>
        </authorList>
    </citation>
    <scope>NUCLEOTIDE SEQUENCE [LARGE SCALE GENOMIC DNA]</scope>
    <source>
        <strain evidence="12">Bd21</strain>
        <strain evidence="13">cv. Bd21</strain>
    </source>
</reference>
<evidence type="ECO:0000313" key="14">
    <source>
        <dbReference type="Proteomes" id="UP000008810"/>
    </source>
</evidence>
<proteinExistence type="predicted"/>
<evidence type="ECO:0000256" key="2">
    <source>
        <dbReference type="ARBA" id="ARBA00022692"/>
    </source>
</evidence>
<dbReference type="InterPro" id="IPR026961">
    <property type="entry name" value="PGG_dom"/>
</dbReference>
<dbReference type="AlphaFoldDB" id="A0A0Q3I6J6"/>
<evidence type="ECO:0000313" key="13">
    <source>
        <dbReference type="EnsemblPlants" id="KQJ81688"/>
    </source>
</evidence>
<dbReference type="PANTHER" id="PTHR24186:SF50">
    <property type="entry name" value="ANKYRIN REPEAT-CONTAINING PROTEIN ITN1-LIKE ISOFORM X1"/>
    <property type="match status" value="1"/>
</dbReference>
<feature type="transmembrane region" description="Helical" evidence="10">
    <location>
        <begin position="595"/>
        <end position="623"/>
    </location>
</feature>
<feature type="domain" description="PGG" evidence="11">
    <location>
        <begin position="515"/>
        <end position="622"/>
    </location>
</feature>
<feature type="transmembrane region" description="Helical" evidence="10">
    <location>
        <begin position="697"/>
        <end position="718"/>
    </location>
</feature>
<dbReference type="Pfam" id="PF13962">
    <property type="entry name" value="PGG"/>
    <property type="match status" value="1"/>
</dbReference>
<feature type="repeat" description="ANK" evidence="7">
    <location>
        <begin position="348"/>
        <end position="368"/>
    </location>
</feature>
<dbReference type="RefSeq" id="XP_024311242.1">
    <property type="nucleotide sequence ID" value="XM_024455474.1"/>
</dbReference>
<dbReference type="PANTHER" id="PTHR24186">
    <property type="entry name" value="PROTEIN PHOSPHATASE 1 REGULATORY SUBUNIT"/>
    <property type="match status" value="1"/>
</dbReference>
<evidence type="ECO:0000256" key="7">
    <source>
        <dbReference type="PROSITE-ProRule" id="PRU00023"/>
    </source>
</evidence>
<evidence type="ECO:0000256" key="1">
    <source>
        <dbReference type="ARBA" id="ARBA00004141"/>
    </source>
</evidence>
<dbReference type="Gramene" id="KQJ81688">
    <property type="protein sequence ID" value="KQJ81688"/>
    <property type="gene ID" value="BRADI_5g02312v3"/>
</dbReference>
<dbReference type="GeneID" id="112269236"/>
<dbReference type="SMART" id="SM00248">
    <property type="entry name" value="ANK"/>
    <property type="match status" value="8"/>
</dbReference>
<dbReference type="Pfam" id="PF12796">
    <property type="entry name" value="Ank_2"/>
    <property type="match status" value="2"/>
</dbReference>
<evidence type="ECO:0000256" key="10">
    <source>
        <dbReference type="SAM" id="Phobius"/>
    </source>
</evidence>
<dbReference type="Pfam" id="PF00023">
    <property type="entry name" value="Ank"/>
    <property type="match status" value="1"/>
</dbReference>
<keyword evidence="5 7" id="KW-0040">ANK repeat</keyword>
<keyword evidence="3" id="KW-0677">Repeat</keyword>
<evidence type="ECO:0000256" key="6">
    <source>
        <dbReference type="ARBA" id="ARBA00023136"/>
    </source>
</evidence>
<keyword evidence="8" id="KW-0175">Coiled coil</keyword>
<keyword evidence="2 10" id="KW-0812">Transmembrane</keyword>
<dbReference type="EMBL" id="CM000884">
    <property type="protein sequence ID" value="KQJ81688.1"/>
    <property type="molecule type" value="Genomic_DNA"/>
</dbReference>
<dbReference type="OrthoDB" id="1847170at2759"/>
<reference evidence="13" key="3">
    <citation type="submission" date="2018-08" db="UniProtKB">
        <authorList>
            <consortium name="EnsemblPlants"/>
        </authorList>
    </citation>
    <scope>IDENTIFICATION</scope>
    <source>
        <strain evidence="13">cv. Bd21</strain>
    </source>
</reference>
<keyword evidence="14" id="KW-1185">Reference proteome</keyword>